<dbReference type="RefSeq" id="WP_317635584.1">
    <property type="nucleotide sequence ID" value="NZ_AP026802.1"/>
</dbReference>
<evidence type="ECO:0000313" key="2">
    <source>
        <dbReference type="Proteomes" id="UP001321861"/>
    </source>
</evidence>
<proteinExistence type="predicted"/>
<keyword evidence="2" id="KW-1185">Reference proteome</keyword>
<dbReference type="EMBL" id="AP026802">
    <property type="protein sequence ID" value="BDR57628.1"/>
    <property type="molecule type" value="Genomic_DNA"/>
</dbReference>
<evidence type="ECO:0008006" key="3">
    <source>
        <dbReference type="Google" id="ProtNLM"/>
    </source>
</evidence>
<dbReference type="KEGG" id="xap:XA3_00690"/>
<name>A0AAU9D274_9LACO</name>
<organism evidence="1 2">
    <name type="scientific">Xylocopilactobacillus apicola</name>
    <dbReference type="NCBI Taxonomy" id="2932184"/>
    <lineage>
        <taxon>Bacteria</taxon>
        <taxon>Bacillati</taxon>
        <taxon>Bacillota</taxon>
        <taxon>Bacilli</taxon>
        <taxon>Lactobacillales</taxon>
        <taxon>Lactobacillaceae</taxon>
        <taxon>Xylocopilactobacillus</taxon>
    </lineage>
</organism>
<dbReference type="Proteomes" id="UP001321861">
    <property type="component" value="Chromosome"/>
</dbReference>
<sequence>MIEFVHLKINPSFDNKYVFAECFFQFGDVVIGDPDVRVLADSLKLSFDDAILRLNHQDNIFCNEENLVNQLSILSEDVLKNTVLPTCIESFDGDIGFFIYYNKQEFLVIKAWGTEDFMFIQMSKADYLKQLEQAVKEL</sequence>
<gene>
    <name evidence="1" type="ORF">XA3_00690</name>
</gene>
<accession>A0AAU9D274</accession>
<protein>
    <recommendedName>
        <fullName evidence="3">SMI1/KNR4 family protein</fullName>
    </recommendedName>
</protein>
<evidence type="ECO:0000313" key="1">
    <source>
        <dbReference type="EMBL" id="BDR57628.1"/>
    </source>
</evidence>
<dbReference type="AlphaFoldDB" id="A0AAU9D274"/>
<reference evidence="1 2" key="1">
    <citation type="journal article" date="2023" name="Microbiol. Spectr.">
        <title>Symbiosis of Carpenter Bees with Uncharacterized Lactic Acid Bacteria Showing NAD Auxotrophy.</title>
        <authorList>
            <person name="Kawasaki S."/>
            <person name="Ozawa K."/>
            <person name="Mori T."/>
            <person name="Yamamoto A."/>
            <person name="Ito M."/>
            <person name="Ohkuma M."/>
            <person name="Sakamoto M."/>
            <person name="Matsutani M."/>
        </authorList>
    </citation>
    <scope>NUCLEOTIDE SEQUENCE [LARGE SCALE GENOMIC DNA]</scope>
    <source>
        <strain evidence="1 2">XA3</strain>
    </source>
</reference>